<dbReference type="EMBL" id="JANJYJ010000004">
    <property type="protein sequence ID" value="KAK3219364.1"/>
    <property type="molecule type" value="Genomic_DNA"/>
</dbReference>
<feature type="compositionally biased region" description="Polar residues" evidence="3">
    <location>
        <begin position="26"/>
        <end position="40"/>
    </location>
</feature>
<protein>
    <submittedName>
        <fullName evidence="4">Uncharacterized protein</fullName>
    </submittedName>
</protein>
<evidence type="ECO:0000256" key="2">
    <source>
        <dbReference type="ARBA" id="ARBA00022737"/>
    </source>
</evidence>
<sequence>MPQEIPGYYYDAEKNRYFPIGGPNIPGTSRPSSSNTAAALQPPSISILASNYCGTRARTYKLLQNRELNGNNLSLA</sequence>
<evidence type="ECO:0000313" key="5">
    <source>
        <dbReference type="Proteomes" id="UP001281410"/>
    </source>
</evidence>
<evidence type="ECO:0000256" key="1">
    <source>
        <dbReference type="ARBA" id="ARBA00022574"/>
    </source>
</evidence>
<gene>
    <name evidence="4" type="ORF">Dsin_013334</name>
</gene>
<dbReference type="PANTHER" id="PTHR44472:SF1">
    <property type="entry name" value="DDB1 AND CUL4 ASSOCIATED FACTOR 4"/>
    <property type="match status" value="1"/>
</dbReference>
<dbReference type="InterPro" id="IPR052254">
    <property type="entry name" value="CUL4-DDB1_E3_ligase_receptor"/>
</dbReference>
<reference evidence="4" key="1">
    <citation type="journal article" date="2023" name="Plant J.">
        <title>Genome sequences and population genomics provide insights into the demographic history, inbreeding, and mutation load of two 'living fossil' tree species of Dipteronia.</title>
        <authorList>
            <person name="Feng Y."/>
            <person name="Comes H.P."/>
            <person name="Chen J."/>
            <person name="Zhu S."/>
            <person name="Lu R."/>
            <person name="Zhang X."/>
            <person name="Li P."/>
            <person name="Qiu J."/>
            <person name="Olsen K.M."/>
            <person name="Qiu Y."/>
        </authorList>
    </citation>
    <scope>NUCLEOTIDE SEQUENCE</scope>
    <source>
        <strain evidence="4">NBL</strain>
    </source>
</reference>
<keyword evidence="1" id="KW-0853">WD repeat</keyword>
<feature type="region of interest" description="Disordered" evidence="3">
    <location>
        <begin position="21"/>
        <end position="40"/>
    </location>
</feature>
<accession>A0AAE0AL13</accession>
<keyword evidence="2" id="KW-0677">Repeat</keyword>
<comment type="caution">
    <text evidence="4">The sequence shown here is derived from an EMBL/GenBank/DDBJ whole genome shotgun (WGS) entry which is preliminary data.</text>
</comment>
<dbReference type="AlphaFoldDB" id="A0AAE0AL13"/>
<evidence type="ECO:0000256" key="3">
    <source>
        <dbReference type="SAM" id="MobiDB-lite"/>
    </source>
</evidence>
<dbReference type="PANTHER" id="PTHR44472">
    <property type="entry name" value="DDB1- AND CUL4-ASSOCIATED FACTOR 4-RELATED"/>
    <property type="match status" value="1"/>
</dbReference>
<evidence type="ECO:0000313" key="4">
    <source>
        <dbReference type="EMBL" id="KAK3219364.1"/>
    </source>
</evidence>
<keyword evidence="5" id="KW-1185">Reference proteome</keyword>
<name>A0AAE0AL13_9ROSI</name>
<proteinExistence type="predicted"/>
<dbReference type="Proteomes" id="UP001281410">
    <property type="component" value="Unassembled WGS sequence"/>
</dbReference>
<organism evidence="4 5">
    <name type="scientific">Dipteronia sinensis</name>
    <dbReference type="NCBI Taxonomy" id="43782"/>
    <lineage>
        <taxon>Eukaryota</taxon>
        <taxon>Viridiplantae</taxon>
        <taxon>Streptophyta</taxon>
        <taxon>Embryophyta</taxon>
        <taxon>Tracheophyta</taxon>
        <taxon>Spermatophyta</taxon>
        <taxon>Magnoliopsida</taxon>
        <taxon>eudicotyledons</taxon>
        <taxon>Gunneridae</taxon>
        <taxon>Pentapetalae</taxon>
        <taxon>rosids</taxon>
        <taxon>malvids</taxon>
        <taxon>Sapindales</taxon>
        <taxon>Sapindaceae</taxon>
        <taxon>Hippocastanoideae</taxon>
        <taxon>Acereae</taxon>
        <taxon>Dipteronia</taxon>
    </lineage>
</organism>